<reference evidence="3" key="1">
    <citation type="submission" date="2025-08" db="UniProtKB">
        <authorList>
            <consortium name="RefSeq"/>
        </authorList>
    </citation>
    <scope>IDENTIFICATION</scope>
    <source>
        <tissue evidence="3">Muscle</tissue>
    </source>
</reference>
<dbReference type="RefSeq" id="XP_010786166.1">
    <property type="nucleotide sequence ID" value="XM_010787864.1"/>
</dbReference>
<accession>A0A6I9PKJ4</accession>
<sequence length="84" mass="9133">MAEKGAEESAKASPSSAEKLLPRHKQDLDYWKRNAARLRTRNLGTGLLIGAFVVGMSVQSATPSCPSNRSESWRSWTTRPGSAS</sequence>
<evidence type="ECO:0000313" key="3">
    <source>
        <dbReference type="RefSeq" id="XP_010786166.1"/>
    </source>
</evidence>
<protein>
    <submittedName>
        <fullName evidence="3">Uncharacterized protein isoform X2</fullName>
    </submittedName>
</protein>
<dbReference type="Proteomes" id="UP000504611">
    <property type="component" value="Unplaced"/>
</dbReference>
<evidence type="ECO:0000256" key="1">
    <source>
        <dbReference type="SAM" id="MobiDB-lite"/>
    </source>
</evidence>
<dbReference type="GeneID" id="104959956"/>
<evidence type="ECO:0000313" key="2">
    <source>
        <dbReference type="Proteomes" id="UP000504611"/>
    </source>
</evidence>
<feature type="region of interest" description="Disordered" evidence="1">
    <location>
        <begin position="1"/>
        <end position="24"/>
    </location>
</feature>
<feature type="compositionally biased region" description="Basic and acidic residues" evidence="1">
    <location>
        <begin position="1"/>
        <end position="10"/>
    </location>
</feature>
<dbReference type="AlphaFoldDB" id="A0A6I9PKJ4"/>
<name>A0A6I9PKJ4_9TELE</name>
<proteinExistence type="predicted"/>
<gene>
    <name evidence="3" type="primary">LOC104959956</name>
</gene>
<feature type="region of interest" description="Disordered" evidence="1">
    <location>
        <begin position="60"/>
        <end position="84"/>
    </location>
</feature>
<organism evidence="2 3">
    <name type="scientific">Notothenia coriiceps</name>
    <name type="common">black rockcod</name>
    <dbReference type="NCBI Taxonomy" id="8208"/>
    <lineage>
        <taxon>Eukaryota</taxon>
        <taxon>Metazoa</taxon>
        <taxon>Chordata</taxon>
        <taxon>Craniata</taxon>
        <taxon>Vertebrata</taxon>
        <taxon>Euteleostomi</taxon>
        <taxon>Actinopterygii</taxon>
        <taxon>Neopterygii</taxon>
        <taxon>Teleostei</taxon>
        <taxon>Neoteleostei</taxon>
        <taxon>Acanthomorphata</taxon>
        <taxon>Eupercaria</taxon>
        <taxon>Perciformes</taxon>
        <taxon>Notothenioidei</taxon>
        <taxon>Nototheniidae</taxon>
        <taxon>Notothenia</taxon>
    </lineage>
</organism>
<keyword evidence="2" id="KW-1185">Reference proteome</keyword>
<dbReference type="OrthoDB" id="10018333at2759"/>